<evidence type="ECO:0000313" key="2">
    <source>
        <dbReference type="Proteomes" id="UP001163603"/>
    </source>
</evidence>
<dbReference type="EMBL" id="CM047743">
    <property type="protein sequence ID" value="KAJ0030609.1"/>
    <property type="molecule type" value="Genomic_DNA"/>
</dbReference>
<protein>
    <submittedName>
        <fullName evidence="1">Uncharacterized protein</fullName>
    </submittedName>
</protein>
<name>A0ACC0Y6K3_9ROSI</name>
<evidence type="ECO:0000313" key="1">
    <source>
        <dbReference type="EMBL" id="KAJ0030609.1"/>
    </source>
</evidence>
<gene>
    <name evidence="1" type="ORF">Pint_13546</name>
</gene>
<organism evidence="1 2">
    <name type="scientific">Pistacia integerrima</name>
    <dbReference type="NCBI Taxonomy" id="434235"/>
    <lineage>
        <taxon>Eukaryota</taxon>
        <taxon>Viridiplantae</taxon>
        <taxon>Streptophyta</taxon>
        <taxon>Embryophyta</taxon>
        <taxon>Tracheophyta</taxon>
        <taxon>Spermatophyta</taxon>
        <taxon>Magnoliopsida</taxon>
        <taxon>eudicotyledons</taxon>
        <taxon>Gunneridae</taxon>
        <taxon>Pentapetalae</taxon>
        <taxon>rosids</taxon>
        <taxon>malvids</taxon>
        <taxon>Sapindales</taxon>
        <taxon>Anacardiaceae</taxon>
        <taxon>Pistacia</taxon>
    </lineage>
</organism>
<reference evidence="2" key="1">
    <citation type="journal article" date="2023" name="G3 (Bethesda)">
        <title>Genome assembly and association tests identify interacting loci associated with vigor, precocity, and sex in interspecific pistachio rootstocks.</title>
        <authorList>
            <person name="Palmer W."/>
            <person name="Jacygrad E."/>
            <person name="Sagayaradj S."/>
            <person name="Cavanaugh K."/>
            <person name="Han R."/>
            <person name="Bertier L."/>
            <person name="Beede B."/>
            <person name="Kafkas S."/>
            <person name="Golino D."/>
            <person name="Preece J."/>
            <person name="Michelmore R."/>
        </authorList>
    </citation>
    <scope>NUCLEOTIDE SEQUENCE [LARGE SCALE GENOMIC DNA]</scope>
</reference>
<accession>A0ACC0Y6K3</accession>
<proteinExistence type="predicted"/>
<comment type="caution">
    <text evidence="1">The sequence shown here is derived from an EMBL/GenBank/DDBJ whole genome shotgun (WGS) entry which is preliminary data.</text>
</comment>
<sequence>MVRPTNFTIHSHSHPKMENWTSSGSLPKDTPMTWLKANFKPPPGKEPVVVDLLGMGVKWQKRWPFLAYTNC</sequence>
<dbReference type="Proteomes" id="UP001163603">
    <property type="component" value="Chromosome 8"/>
</dbReference>
<keyword evidence="2" id="KW-1185">Reference proteome</keyword>